<dbReference type="Proteomes" id="UP001497382">
    <property type="component" value="Unassembled WGS sequence"/>
</dbReference>
<reference evidence="1 2" key="1">
    <citation type="submission" date="2024-04" db="EMBL/GenBank/DDBJ databases">
        <authorList>
            <person name="Rising A."/>
            <person name="Reimegard J."/>
            <person name="Sonavane S."/>
            <person name="Akerstrom W."/>
            <person name="Nylinder S."/>
            <person name="Hedman E."/>
            <person name="Kallberg Y."/>
        </authorList>
    </citation>
    <scope>NUCLEOTIDE SEQUENCE [LARGE SCALE GENOMIC DNA]</scope>
</reference>
<evidence type="ECO:0000313" key="2">
    <source>
        <dbReference type="Proteomes" id="UP001497382"/>
    </source>
</evidence>
<organism evidence="1 2">
    <name type="scientific">Larinioides sclopetarius</name>
    <dbReference type="NCBI Taxonomy" id="280406"/>
    <lineage>
        <taxon>Eukaryota</taxon>
        <taxon>Metazoa</taxon>
        <taxon>Ecdysozoa</taxon>
        <taxon>Arthropoda</taxon>
        <taxon>Chelicerata</taxon>
        <taxon>Arachnida</taxon>
        <taxon>Araneae</taxon>
        <taxon>Araneomorphae</taxon>
        <taxon>Entelegynae</taxon>
        <taxon>Araneoidea</taxon>
        <taxon>Araneidae</taxon>
        <taxon>Larinioides</taxon>
    </lineage>
</organism>
<keyword evidence="2" id="KW-1185">Reference proteome</keyword>
<gene>
    <name evidence="1" type="ORF">LARSCL_LOCUS9052</name>
</gene>
<accession>A0AAV2A2X4</accession>
<comment type="caution">
    <text evidence="1">The sequence shown here is derived from an EMBL/GenBank/DDBJ whole genome shotgun (WGS) entry which is preliminary data.</text>
</comment>
<dbReference type="AlphaFoldDB" id="A0AAV2A2X4"/>
<dbReference type="EMBL" id="CAXIEN010000099">
    <property type="protein sequence ID" value="CAL1277159.1"/>
    <property type="molecule type" value="Genomic_DNA"/>
</dbReference>
<sequence>MGLESTKMNRDVSHPMEQHLLIIKNNNPKKKFPFWAHSEVWVYPDHDSRPPTHPMGLESTKMNRDVSHPKEQHLLIIKNNNPKKKFPFWAHSEVWVYPDHDSRPPTHPMGLESTKMNRDVSHPMEQHLLIIKNNNPKKKFPFWAHSEVWVYPDHDSRLPTRFRSTRMDREEYSTGAELIEYKNQKSLKEHFSIWKVVSYL</sequence>
<name>A0AAV2A2X4_9ARAC</name>
<evidence type="ECO:0000313" key="1">
    <source>
        <dbReference type="EMBL" id="CAL1277159.1"/>
    </source>
</evidence>
<proteinExistence type="predicted"/>
<protein>
    <submittedName>
        <fullName evidence="1">Uncharacterized protein</fullName>
    </submittedName>
</protein>